<dbReference type="AlphaFoldDB" id="A0A0G0ZDT3"/>
<dbReference type="Proteomes" id="UP000034320">
    <property type="component" value="Unassembled WGS sequence"/>
</dbReference>
<dbReference type="InterPro" id="IPR050090">
    <property type="entry name" value="Tyrosine_recombinase_XerCD"/>
</dbReference>
<dbReference type="InterPro" id="IPR013762">
    <property type="entry name" value="Integrase-like_cat_sf"/>
</dbReference>
<dbReference type="Gene3D" id="1.10.443.10">
    <property type="entry name" value="Intergrase catalytic core"/>
    <property type="match status" value="1"/>
</dbReference>
<dbReference type="CDD" id="cd00397">
    <property type="entry name" value="DNA_BRE_C"/>
    <property type="match status" value="1"/>
</dbReference>
<proteinExistence type="inferred from homology"/>
<protein>
    <submittedName>
        <fullName evidence="8">Tyrosine recombinase XerC</fullName>
    </submittedName>
</protein>
<keyword evidence="2" id="KW-0229">DNA integration</keyword>
<dbReference type="PROSITE" id="PS51900">
    <property type="entry name" value="CB"/>
    <property type="match status" value="1"/>
</dbReference>
<evidence type="ECO:0000313" key="9">
    <source>
        <dbReference type="Proteomes" id="UP000034320"/>
    </source>
</evidence>
<keyword evidence="3 5" id="KW-0238">DNA-binding</keyword>
<dbReference type="Pfam" id="PF02899">
    <property type="entry name" value="Phage_int_SAM_1"/>
    <property type="match status" value="1"/>
</dbReference>
<dbReference type="InterPro" id="IPR004107">
    <property type="entry name" value="Integrase_SAM-like_N"/>
</dbReference>
<evidence type="ECO:0000256" key="1">
    <source>
        <dbReference type="ARBA" id="ARBA00008857"/>
    </source>
</evidence>
<gene>
    <name evidence="8" type="ORF">UV09_C0012G0061</name>
</gene>
<dbReference type="InterPro" id="IPR002104">
    <property type="entry name" value="Integrase_catalytic"/>
</dbReference>
<sequence length="369" mass="42255">MTKNLTNCIIGPMNSEDNLQLLTAHRQFSDYLISQQKAKATIIAYSKDIEQLVAFLSDMGKKSVMQIERDDLEAFLKKLSTDGYTLKSLSRKINSIKTFYRFLKYKNFVSINPAADIAHPKYNIKPPRILSKMEYRALRDACRSDIRTYTIVELFLQTGVRIGELANLKINNIKEKEIIIDAQEGHPERSVPLNRASKEALDKWREVRPKSEDQSLFITKTGKPLLVRNIRTTIDRYFKLAGIEAAKVNDLRHTFIAHHLASGTPLTVISKLVGHKRLSTTEKYLDLVRDKEISDFFFEGNAVFPFYPLFEYFGQFFNIGKCPLPVIDKQIAVVIGNFDAADSYTFGSDRFQKVTGWDFSALNNILVDF</sequence>
<evidence type="ECO:0000259" key="6">
    <source>
        <dbReference type="PROSITE" id="PS51898"/>
    </source>
</evidence>
<dbReference type="GO" id="GO:0006310">
    <property type="term" value="P:DNA recombination"/>
    <property type="evidence" value="ECO:0007669"/>
    <property type="project" value="UniProtKB-KW"/>
</dbReference>
<dbReference type="Gene3D" id="1.10.150.130">
    <property type="match status" value="1"/>
</dbReference>
<dbReference type="GO" id="GO:0015074">
    <property type="term" value="P:DNA integration"/>
    <property type="evidence" value="ECO:0007669"/>
    <property type="project" value="UniProtKB-KW"/>
</dbReference>
<dbReference type="SUPFAM" id="SSF56349">
    <property type="entry name" value="DNA breaking-rejoining enzymes"/>
    <property type="match status" value="1"/>
</dbReference>
<dbReference type="PROSITE" id="PS51898">
    <property type="entry name" value="TYR_RECOMBINASE"/>
    <property type="match status" value="1"/>
</dbReference>
<evidence type="ECO:0000256" key="5">
    <source>
        <dbReference type="PROSITE-ProRule" id="PRU01248"/>
    </source>
</evidence>
<dbReference type="InterPro" id="IPR011010">
    <property type="entry name" value="DNA_brk_join_enz"/>
</dbReference>
<evidence type="ECO:0000256" key="3">
    <source>
        <dbReference type="ARBA" id="ARBA00023125"/>
    </source>
</evidence>
<feature type="domain" description="Core-binding (CB)" evidence="7">
    <location>
        <begin position="19"/>
        <end position="104"/>
    </location>
</feature>
<dbReference type="InterPro" id="IPR044068">
    <property type="entry name" value="CB"/>
</dbReference>
<evidence type="ECO:0000313" key="8">
    <source>
        <dbReference type="EMBL" id="KKS46892.1"/>
    </source>
</evidence>
<comment type="caution">
    <text evidence="8">The sequence shown here is derived from an EMBL/GenBank/DDBJ whole genome shotgun (WGS) entry which is preliminary data.</text>
</comment>
<evidence type="ECO:0000259" key="7">
    <source>
        <dbReference type="PROSITE" id="PS51900"/>
    </source>
</evidence>
<dbReference type="PANTHER" id="PTHR30349:SF41">
    <property type="entry name" value="INTEGRASE_RECOMBINASE PROTEIN MJ0367-RELATED"/>
    <property type="match status" value="1"/>
</dbReference>
<reference evidence="8 9" key="1">
    <citation type="journal article" date="2015" name="Nature">
        <title>rRNA introns, odd ribosomes, and small enigmatic genomes across a large radiation of phyla.</title>
        <authorList>
            <person name="Brown C.T."/>
            <person name="Hug L.A."/>
            <person name="Thomas B.C."/>
            <person name="Sharon I."/>
            <person name="Castelle C.J."/>
            <person name="Singh A."/>
            <person name="Wilkins M.J."/>
            <person name="Williams K.H."/>
            <person name="Banfield J.F."/>
        </authorList>
    </citation>
    <scope>NUCLEOTIDE SEQUENCE [LARGE SCALE GENOMIC DNA]</scope>
</reference>
<accession>A0A0G0ZDT3</accession>
<name>A0A0G0ZDT3_9BACT</name>
<comment type="similarity">
    <text evidence="1">Belongs to the 'phage' integrase family.</text>
</comment>
<evidence type="ECO:0000256" key="4">
    <source>
        <dbReference type="ARBA" id="ARBA00023172"/>
    </source>
</evidence>
<organism evidence="8 9">
    <name type="scientific">Candidatus Gottesmanbacteria bacterium GW2011_GWA2_42_18</name>
    <dbReference type="NCBI Taxonomy" id="1618442"/>
    <lineage>
        <taxon>Bacteria</taxon>
        <taxon>Candidatus Gottesmaniibacteriota</taxon>
    </lineage>
</organism>
<dbReference type="GO" id="GO:0003677">
    <property type="term" value="F:DNA binding"/>
    <property type="evidence" value="ECO:0007669"/>
    <property type="project" value="UniProtKB-UniRule"/>
</dbReference>
<dbReference type="EMBL" id="LCDD01000012">
    <property type="protein sequence ID" value="KKS46892.1"/>
    <property type="molecule type" value="Genomic_DNA"/>
</dbReference>
<keyword evidence="4" id="KW-0233">DNA recombination</keyword>
<dbReference type="PANTHER" id="PTHR30349">
    <property type="entry name" value="PHAGE INTEGRASE-RELATED"/>
    <property type="match status" value="1"/>
</dbReference>
<dbReference type="Pfam" id="PF00589">
    <property type="entry name" value="Phage_integrase"/>
    <property type="match status" value="1"/>
</dbReference>
<dbReference type="InterPro" id="IPR010998">
    <property type="entry name" value="Integrase_recombinase_N"/>
</dbReference>
<feature type="domain" description="Tyr recombinase" evidence="6">
    <location>
        <begin position="125"/>
        <end position="298"/>
    </location>
</feature>
<evidence type="ECO:0000256" key="2">
    <source>
        <dbReference type="ARBA" id="ARBA00022908"/>
    </source>
</evidence>